<dbReference type="AlphaFoldDB" id="A0A9P7BD27"/>
<feature type="region of interest" description="Disordered" evidence="1">
    <location>
        <begin position="626"/>
        <end position="656"/>
    </location>
</feature>
<dbReference type="Pfam" id="PF04426">
    <property type="entry name" value="Bul1_C"/>
    <property type="match status" value="1"/>
</dbReference>
<feature type="compositionally biased region" description="Low complexity" evidence="1">
    <location>
        <begin position="626"/>
        <end position="650"/>
    </location>
</feature>
<keyword evidence="5" id="KW-1185">Reference proteome</keyword>
<evidence type="ECO:0000256" key="1">
    <source>
        <dbReference type="SAM" id="MobiDB-lite"/>
    </source>
</evidence>
<protein>
    <recommendedName>
        <fullName evidence="6">BUL2</fullName>
    </recommendedName>
</protein>
<comment type="caution">
    <text evidence="4">The sequence shown here is derived from an EMBL/GenBank/DDBJ whole genome shotgun (WGS) entry which is preliminary data.</text>
</comment>
<feature type="domain" description="Bul1 N-terminal" evidence="2">
    <location>
        <begin position="114"/>
        <end position="552"/>
    </location>
</feature>
<dbReference type="OrthoDB" id="2283785at2759"/>
<evidence type="ECO:0000313" key="4">
    <source>
        <dbReference type="EMBL" id="KAG0671168.1"/>
    </source>
</evidence>
<sequence length="977" mass="110392">MTKEKDLNLQRPPLITSDQSRGRSKKSEDNKKTSQVTNSQSKSRSRSRTNWIRSASTSNILKIPKSSPSKPSSKVSESPIRKAFNHITQQPSQPAAKPPLHASISESTIMSSSIHNEPLDNSDIVVDVLPSFEMYNTLHRYIPQGNVNPDLHDFPPNYCDVQAQNRYNLQASNTSSSSSSTTTTTMLPPQNPAEQLTNLHSNHPSTTSIINNLHPLTTQHLSIQSTRNIDESNLDDITSIQDDINEDENIFIDKLYTLPKKPTAIDIDIRITRHPSHPPEKPEEESILKEYTTGDVIHGYCVVENKSTQPLKFEMFYVTLEAYISLIDRQKGKRTVKRFLRMVDLSASWSYGNILTGSGFKLIPDQKDFDNSLVGLSNRRILEPGVKRKKFFMFKFPKQLLDVTCKQEHFAHCLLPPSFGIDKYRNNCKYSGIKVNRVLGCGHLGSKGSPILTYDLVDENISINYTIDARIVGKDQITKQLNIMKEKEYNIRYIPFGFDSSLVGERDPTSQLKDMIKLVDERLDAINTVFSRLENNEPIKNQDIHGTDLSGTIENDTELDSSEILRNKLNQLHIKNRTSQSYNLSSQDFEKKTFEPEADIIESELSYKLKGKAKSATKSLFSSFRSSSSLTGLSSSSSNLSSESNTNSGNATPKRLTPKTEKFGLILVQSNVPHKSIRYLSPSLLKKTNVLESKTKQAQENWQSLSDTIPESEKDPLKRLNLTLTCIQSNNSAPHPPPEIQAISTELIVITGKSENSIPIKLNSRLLMDNEKLDSIRTTFTTYLNKIKEYNSRFTANADKLNALYNVNRSIINARELKFTDFISSQIYNDIESLANLKVKIQPLSDIFKKQLETLKEEDDPSLMITPTNSGSTTPQKRKHAKIVNAKGGLGTSATISRNSISNRFTEQIIREWEQKGEYQYERKINVNLEFNNNILETLVPSFESCLCCRFYCVRVNIKFHHVGSTSIDIPVSVKNF</sequence>
<organism evidence="4 5">
    <name type="scientific">Maudiozyma exigua</name>
    <name type="common">Yeast</name>
    <name type="synonym">Kazachstania exigua</name>
    <dbReference type="NCBI Taxonomy" id="34358"/>
    <lineage>
        <taxon>Eukaryota</taxon>
        <taxon>Fungi</taxon>
        <taxon>Dikarya</taxon>
        <taxon>Ascomycota</taxon>
        <taxon>Saccharomycotina</taxon>
        <taxon>Saccharomycetes</taxon>
        <taxon>Saccharomycetales</taxon>
        <taxon>Saccharomycetaceae</taxon>
        <taxon>Maudiozyma</taxon>
    </lineage>
</organism>
<proteinExistence type="predicted"/>
<name>A0A9P7BD27_MAUEX</name>
<feature type="domain" description="Bul1 C-terminal" evidence="3">
    <location>
        <begin position="697"/>
        <end position="977"/>
    </location>
</feature>
<gene>
    <name evidence="4" type="ORF">C6P45_001181</name>
</gene>
<feature type="compositionally biased region" description="Low complexity" evidence="1">
    <location>
        <begin position="62"/>
        <end position="78"/>
    </location>
</feature>
<evidence type="ECO:0008006" key="6">
    <source>
        <dbReference type="Google" id="ProtNLM"/>
    </source>
</evidence>
<dbReference type="InterPro" id="IPR007519">
    <property type="entry name" value="Bul1_N"/>
</dbReference>
<dbReference type="Proteomes" id="UP000750334">
    <property type="component" value="Unassembled WGS sequence"/>
</dbReference>
<feature type="region of interest" description="Disordered" evidence="1">
    <location>
        <begin position="1"/>
        <end position="78"/>
    </location>
</feature>
<accession>A0A9P7BD27</accession>
<dbReference type="PANTHER" id="PTHR31904:SF1">
    <property type="entry name" value="BYPASS OF STOP CODON PROTEIN 5-RELATED"/>
    <property type="match status" value="1"/>
</dbReference>
<reference evidence="4 5" key="1">
    <citation type="submission" date="2020-11" db="EMBL/GenBank/DDBJ databases">
        <title>Kefir isolates.</title>
        <authorList>
            <person name="Marcisauskas S."/>
            <person name="Kim Y."/>
            <person name="Blasche S."/>
        </authorList>
    </citation>
    <scope>NUCLEOTIDE SEQUENCE [LARGE SCALE GENOMIC DNA]</scope>
    <source>
        <strain evidence="4 5">OG2</strain>
    </source>
</reference>
<feature type="compositionally biased region" description="Polar residues" evidence="1">
    <location>
        <begin position="33"/>
        <end position="60"/>
    </location>
</feature>
<dbReference type="EMBL" id="PUHR01000015">
    <property type="protein sequence ID" value="KAG0671168.1"/>
    <property type="molecule type" value="Genomic_DNA"/>
</dbReference>
<dbReference type="PANTHER" id="PTHR31904">
    <property type="entry name" value="BYPASS OF STOP CODON PROTEIN 5-RELATED"/>
    <property type="match status" value="1"/>
</dbReference>
<dbReference type="InterPro" id="IPR022794">
    <property type="entry name" value="Bul1_C"/>
</dbReference>
<dbReference type="Pfam" id="PF04425">
    <property type="entry name" value="Bul1_N"/>
    <property type="match status" value="1"/>
</dbReference>
<evidence type="ECO:0000259" key="3">
    <source>
        <dbReference type="Pfam" id="PF04426"/>
    </source>
</evidence>
<evidence type="ECO:0000313" key="5">
    <source>
        <dbReference type="Proteomes" id="UP000750334"/>
    </source>
</evidence>
<evidence type="ECO:0000259" key="2">
    <source>
        <dbReference type="Pfam" id="PF04425"/>
    </source>
</evidence>
<dbReference type="InterPro" id="IPR039634">
    <property type="entry name" value="Bul1-like"/>
</dbReference>